<keyword evidence="2" id="KW-1133">Transmembrane helix</keyword>
<reference evidence="4" key="3">
    <citation type="submission" date="2015-06" db="UniProtKB">
        <authorList>
            <consortium name="EnsemblMetazoa"/>
        </authorList>
    </citation>
    <scope>IDENTIFICATION</scope>
</reference>
<feature type="transmembrane region" description="Helical" evidence="2">
    <location>
        <begin position="244"/>
        <end position="265"/>
    </location>
</feature>
<dbReference type="PANTHER" id="PTHR22911:SF137">
    <property type="entry name" value="SOLUTE CARRIER FAMILY 35 MEMBER G2-RELATED"/>
    <property type="match status" value="1"/>
</dbReference>
<dbReference type="Proteomes" id="UP000014760">
    <property type="component" value="Unassembled WGS sequence"/>
</dbReference>
<name>R7VBN4_CAPTE</name>
<keyword evidence="2" id="KW-0472">Membrane</keyword>
<evidence type="ECO:0000313" key="5">
    <source>
        <dbReference type="Proteomes" id="UP000014760"/>
    </source>
</evidence>
<evidence type="ECO:0000313" key="4">
    <source>
        <dbReference type="EnsemblMetazoa" id="CapteP220425"/>
    </source>
</evidence>
<feature type="transmembrane region" description="Helical" evidence="2">
    <location>
        <begin position="277"/>
        <end position="299"/>
    </location>
</feature>
<dbReference type="InterPro" id="IPR037185">
    <property type="entry name" value="EmrE-like"/>
</dbReference>
<keyword evidence="2" id="KW-0812">Transmembrane</keyword>
<accession>R7VBN4</accession>
<dbReference type="EMBL" id="KB295062">
    <property type="protein sequence ID" value="ELU13696.1"/>
    <property type="molecule type" value="Genomic_DNA"/>
</dbReference>
<feature type="transmembrane region" description="Helical" evidence="2">
    <location>
        <begin position="103"/>
        <end position="122"/>
    </location>
</feature>
<organism evidence="3">
    <name type="scientific">Capitella teleta</name>
    <name type="common">Polychaete worm</name>
    <dbReference type="NCBI Taxonomy" id="283909"/>
    <lineage>
        <taxon>Eukaryota</taxon>
        <taxon>Metazoa</taxon>
        <taxon>Spiralia</taxon>
        <taxon>Lophotrochozoa</taxon>
        <taxon>Annelida</taxon>
        <taxon>Polychaeta</taxon>
        <taxon>Sedentaria</taxon>
        <taxon>Scolecida</taxon>
        <taxon>Capitellidae</taxon>
        <taxon>Capitella</taxon>
    </lineage>
</organism>
<dbReference type="AlphaFoldDB" id="R7VBN4"/>
<dbReference type="GO" id="GO:0016020">
    <property type="term" value="C:membrane"/>
    <property type="evidence" value="ECO:0007669"/>
    <property type="project" value="TreeGrafter"/>
</dbReference>
<feature type="transmembrane region" description="Helical" evidence="2">
    <location>
        <begin position="306"/>
        <end position="325"/>
    </location>
</feature>
<dbReference type="HOGENOM" id="CLU_754875_0_0_1"/>
<sequence>MEKTVSTESLTGSSTVNNESSSLLKRDSGELDNRSLFIGVGFALLFAVSTTLSIPCLQLLGAHTVQPMELLFYGFLAHLLTSVPVWGVCWGRLKKLEPDQAKWFTVAALCNGMSTSLFYMSAETLPSGVVGALGQGSLLLLSIIITVALDRHISKALMAATAVCVVGLVLYLISVTYYDPVVVIPLPSVNISHDPLLIGTQKRNVLTSFHPSMSYILLVLSSLLYIGANFIMHRKLSQASFSKVLLFFPVVGFLVATILLFLLTTPVWTLDLSAPRHLLPFIGFIVLFDICGVSLYASWMRTPPPVFSLIAAGSIALLVLLQYVIKVPEIQSGHPDALEIIGAILILVANAIGAIGELDFKTCVRQG</sequence>
<evidence type="ECO:0008006" key="6">
    <source>
        <dbReference type="Google" id="ProtNLM"/>
    </source>
</evidence>
<feature type="transmembrane region" description="Helical" evidence="2">
    <location>
        <begin position="128"/>
        <end position="149"/>
    </location>
</feature>
<protein>
    <recommendedName>
        <fullName evidence="6">EamA domain-containing protein</fullName>
    </recommendedName>
</protein>
<feature type="transmembrane region" description="Helical" evidence="2">
    <location>
        <begin position="36"/>
        <end position="60"/>
    </location>
</feature>
<proteinExistence type="predicted"/>
<feature type="transmembrane region" description="Helical" evidence="2">
    <location>
        <begin position="156"/>
        <end position="178"/>
    </location>
</feature>
<evidence type="ECO:0000313" key="3">
    <source>
        <dbReference type="EMBL" id="ELU13696.1"/>
    </source>
</evidence>
<gene>
    <name evidence="3" type="ORF">CAPTEDRAFT_220425</name>
</gene>
<dbReference type="OMA" id="CYHHEPP"/>
<feature type="transmembrane region" description="Helical" evidence="2">
    <location>
        <begin position="72"/>
        <end position="91"/>
    </location>
</feature>
<dbReference type="EnsemblMetazoa" id="CapteT220425">
    <property type="protein sequence ID" value="CapteP220425"/>
    <property type="gene ID" value="CapteG220425"/>
</dbReference>
<dbReference type="EMBL" id="AMQN01000741">
    <property type="status" value="NOT_ANNOTATED_CDS"/>
    <property type="molecule type" value="Genomic_DNA"/>
</dbReference>
<reference evidence="3 5" key="2">
    <citation type="journal article" date="2013" name="Nature">
        <title>Insights into bilaterian evolution from three spiralian genomes.</title>
        <authorList>
            <person name="Simakov O."/>
            <person name="Marletaz F."/>
            <person name="Cho S.J."/>
            <person name="Edsinger-Gonzales E."/>
            <person name="Havlak P."/>
            <person name="Hellsten U."/>
            <person name="Kuo D.H."/>
            <person name="Larsson T."/>
            <person name="Lv J."/>
            <person name="Arendt D."/>
            <person name="Savage R."/>
            <person name="Osoegawa K."/>
            <person name="de Jong P."/>
            <person name="Grimwood J."/>
            <person name="Chapman J.A."/>
            <person name="Shapiro H."/>
            <person name="Aerts A."/>
            <person name="Otillar R.P."/>
            <person name="Terry A.Y."/>
            <person name="Boore J.L."/>
            <person name="Grigoriev I.V."/>
            <person name="Lindberg D.R."/>
            <person name="Seaver E.C."/>
            <person name="Weisblat D.A."/>
            <person name="Putnam N.H."/>
            <person name="Rokhsar D.S."/>
        </authorList>
    </citation>
    <scope>NUCLEOTIDE SEQUENCE</scope>
    <source>
        <strain evidence="3 5">I ESC-2004</strain>
    </source>
</reference>
<feature type="region of interest" description="Disordered" evidence="1">
    <location>
        <begin position="1"/>
        <end position="21"/>
    </location>
</feature>
<evidence type="ECO:0000256" key="2">
    <source>
        <dbReference type="SAM" id="Phobius"/>
    </source>
</evidence>
<evidence type="ECO:0000256" key="1">
    <source>
        <dbReference type="SAM" id="MobiDB-lite"/>
    </source>
</evidence>
<reference evidence="5" key="1">
    <citation type="submission" date="2012-12" db="EMBL/GenBank/DDBJ databases">
        <authorList>
            <person name="Hellsten U."/>
            <person name="Grimwood J."/>
            <person name="Chapman J.A."/>
            <person name="Shapiro H."/>
            <person name="Aerts A."/>
            <person name="Otillar R.P."/>
            <person name="Terry A.Y."/>
            <person name="Boore J.L."/>
            <person name="Simakov O."/>
            <person name="Marletaz F."/>
            <person name="Cho S.-J."/>
            <person name="Edsinger-Gonzales E."/>
            <person name="Havlak P."/>
            <person name="Kuo D.-H."/>
            <person name="Larsson T."/>
            <person name="Lv J."/>
            <person name="Arendt D."/>
            <person name="Savage R."/>
            <person name="Osoegawa K."/>
            <person name="de Jong P."/>
            <person name="Lindberg D.R."/>
            <person name="Seaver E.C."/>
            <person name="Weisblat D.A."/>
            <person name="Putnam N.H."/>
            <person name="Grigoriev I.V."/>
            <person name="Rokhsar D.S."/>
        </authorList>
    </citation>
    <scope>NUCLEOTIDE SEQUENCE</scope>
    <source>
        <strain evidence="5">I ESC-2004</strain>
    </source>
</reference>
<dbReference type="PANTHER" id="PTHR22911">
    <property type="entry name" value="ACYL-MALONYL CONDENSING ENZYME-RELATED"/>
    <property type="match status" value="1"/>
</dbReference>
<feature type="transmembrane region" description="Helical" evidence="2">
    <location>
        <begin position="213"/>
        <end position="232"/>
    </location>
</feature>
<keyword evidence="5" id="KW-1185">Reference proteome</keyword>
<dbReference type="SUPFAM" id="SSF103481">
    <property type="entry name" value="Multidrug resistance efflux transporter EmrE"/>
    <property type="match status" value="1"/>
</dbReference>
<feature type="transmembrane region" description="Helical" evidence="2">
    <location>
        <begin position="337"/>
        <end position="356"/>
    </location>
</feature>